<organism evidence="1">
    <name type="scientific">Pseudomonas graminis</name>
    <dbReference type="NCBI Taxonomy" id="158627"/>
    <lineage>
        <taxon>Bacteria</taxon>
        <taxon>Pseudomonadati</taxon>
        <taxon>Pseudomonadota</taxon>
        <taxon>Gammaproteobacteria</taxon>
        <taxon>Pseudomonadales</taxon>
        <taxon>Pseudomonadaceae</taxon>
        <taxon>Pseudomonas</taxon>
    </lineage>
</organism>
<proteinExistence type="predicted"/>
<dbReference type="EMBL" id="DSIN01000032">
    <property type="protein sequence ID" value="HEF28262.1"/>
    <property type="molecule type" value="Genomic_DNA"/>
</dbReference>
<accession>A0A7C1X025</accession>
<name>A0A7C1X025_9PSED</name>
<gene>
    <name evidence="1" type="ORF">ENP23_21125</name>
</gene>
<comment type="caution">
    <text evidence="1">The sequence shown here is derived from an EMBL/GenBank/DDBJ whole genome shotgun (WGS) entry which is preliminary data.</text>
</comment>
<evidence type="ECO:0000313" key="1">
    <source>
        <dbReference type="EMBL" id="HEF28262.1"/>
    </source>
</evidence>
<sequence>MSLSINSIIWPKDNLAAQRHYVSYMIKVLSSLEIEYAGWERNPVHFVEGYIAGRCTSEQCRAEAIAWWSYIDSRGESRELRDPQVLMARLAICLLSIDEDKVGSLGESLSWFIEVLGFMGKNTRTAITIMAEHFEFQQR</sequence>
<protein>
    <submittedName>
        <fullName evidence="1">Uncharacterized protein</fullName>
    </submittedName>
</protein>
<reference evidence="1" key="1">
    <citation type="journal article" date="2020" name="mSystems">
        <title>Genome- and Community-Level Interaction Insights into Carbon Utilization and Element Cycling Functions of Hydrothermarchaeota in Hydrothermal Sediment.</title>
        <authorList>
            <person name="Zhou Z."/>
            <person name="Liu Y."/>
            <person name="Xu W."/>
            <person name="Pan J."/>
            <person name="Luo Z.H."/>
            <person name="Li M."/>
        </authorList>
    </citation>
    <scope>NUCLEOTIDE SEQUENCE [LARGE SCALE GENOMIC DNA]</scope>
    <source>
        <strain evidence="1">SpSt-200</strain>
    </source>
</reference>
<dbReference type="AlphaFoldDB" id="A0A7C1X025"/>